<reference evidence="18" key="1">
    <citation type="submission" date="2021-01" db="UniProtKB">
        <authorList>
            <consortium name="EnsemblMetazoa"/>
        </authorList>
    </citation>
    <scope>IDENTIFICATION</scope>
</reference>
<dbReference type="GO" id="GO:0022848">
    <property type="term" value="F:acetylcholine-gated monoatomic cation-selective channel activity"/>
    <property type="evidence" value="ECO:0007669"/>
    <property type="project" value="InterPro"/>
</dbReference>
<evidence type="ECO:0000256" key="10">
    <source>
        <dbReference type="ARBA" id="ARBA00023180"/>
    </source>
</evidence>
<keyword evidence="11" id="KW-1071">Ligand-gated ion channel</keyword>
<evidence type="ECO:0000256" key="12">
    <source>
        <dbReference type="ARBA" id="ARBA00023303"/>
    </source>
</evidence>
<dbReference type="GO" id="GO:0004888">
    <property type="term" value="F:transmembrane signaling receptor activity"/>
    <property type="evidence" value="ECO:0007669"/>
    <property type="project" value="InterPro"/>
</dbReference>
<dbReference type="PRINTS" id="PR00254">
    <property type="entry name" value="NICOTINICR"/>
</dbReference>
<evidence type="ECO:0000256" key="14">
    <source>
        <dbReference type="RuleBase" id="RU000687"/>
    </source>
</evidence>
<feature type="transmembrane region" description="Helical" evidence="14">
    <location>
        <begin position="239"/>
        <end position="261"/>
    </location>
</feature>
<keyword evidence="1 14" id="KW-0813">Transport</keyword>
<dbReference type="Gene3D" id="1.20.58.390">
    <property type="entry name" value="Neurotransmitter-gated ion-channel transmembrane domain"/>
    <property type="match status" value="1"/>
</dbReference>
<evidence type="ECO:0000313" key="18">
    <source>
        <dbReference type="EnsemblMetazoa" id="CLYHEMP002481.1"/>
    </source>
</evidence>
<evidence type="ECO:0000313" key="19">
    <source>
        <dbReference type="Proteomes" id="UP000594262"/>
    </source>
</evidence>
<evidence type="ECO:0000256" key="9">
    <source>
        <dbReference type="ARBA" id="ARBA00023170"/>
    </source>
</evidence>
<evidence type="ECO:0000256" key="1">
    <source>
        <dbReference type="ARBA" id="ARBA00022448"/>
    </source>
</evidence>
<dbReference type="SUPFAM" id="SSF90112">
    <property type="entry name" value="Neurotransmitter-gated ion-channel transmembrane pore"/>
    <property type="match status" value="1"/>
</dbReference>
<evidence type="ECO:0000256" key="7">
    <source>
        <dbReference type="ARBA" id="ARBA00023136"/>
    </source>
</evidence>
<dbReference type="CDD" id="cd19051">
    <property type="entry name" value="LGIC_TM_cation"/>
    <property type="match status" value="1"/>
</dbReference>
<dbReference type="Pfam" id="PF02932">
    <property type="entry name" value="Neur_chan_memb"/>
    <property type="match status" value="1"/>
</dbReference>
<evidence type="ECO:0000256" key="3">
    <source>
        <dbReference type="ARBA" id="ARBA00022692"/>
    </source>
</evidence>
<evidence type="ECO:0000256" key="15">
    <source>
        <dbReference type="SAM" id="MobiDB-lite"/>
    </source>
</evidence>
<dbReference type="Gene3D" id="2.70.170.10">
    <property type="entry name" value="Neurotransmitter-gated ion-channel ligand-binding domain"/>
    <property type="match status" value="1"/>
</dbReference>
<keyword evidence="8" id="KW-1015">Disulfide bond</keyword>
<dbReference type="Pfam" id="PF02931">
    <property type="entry name" value="Neur_chan_LBD"/>
    <property type="match status" value="1"/>
</dbReference>
<dbReference type="PANTHER" id="PTHR18945">
    <property type="entry name" value="NEUROTRANSMITTER GATED ION CHANNEL"/>
    <property type="match status" value="1"/>
</dbReference>
<comment type="similarity">
    <text evidence="14">Belongs to the ligand-gated ion channel (TC 1.A.9) family.</text>
</comment>
<dbReference type="InterPro" id="IPR038050">
    <property type="entry name" value="Neuro_actylchol_rec"/>
</dbReference>
<organism evidence="18 19">
    <name type="scientific">Clytia hemisphaerica</name>
    <dbReference type="NCBI Taxonomy" id="252671"/>
    <lineage>
        <taxon>Eukaryota</taxon>
        <taxon>Metazoa</taxon>
        <taxon>Cnidaria</taxon>
        <taxon>Hydrozoa</taxon>
        <taxon>Hydroidolina</taxon>
        <taxon>Leptothecata</taxon>
        <taxon>Obeliida</taxon>
        <taxon>Clytiidae</taxon>
        <taxon>Clytia</taxon>
    </lineage>
</organism>
<keyword evidence="6 14" id="KW-0406">Ion transport</keyword>
<dbReference type="InterPro" id="IPR018000">
    <property type="entry name" value="Neurotransmitter_ion_chnl_CS"/>
</dbReference>
<evidence type="ECO:0000256" key="4">
    <source>
        <dbReference type="ARBA" id="ARBA00022989"/>
    </source>
</evidence>
<evidence type="ECO:0000256" key="13">
    <source>
        <dbReference type="ARBA" id="ARBA00034099"/>
    </source>
</evidence>
<evidence type="ECO:0000256" key="2">
    <source>
        <dbReference type="ARBA" id="ARBA00022475"/>
    </source>
</evidence>
<dbReference type="OrthoDB" id="5975154at2759"/>
<keyword evidence="3 14" id="KW-0812">Transmembrane</keyword>
<dbReference type="SUPFAM" id="SSF63712">
    <property type="entry name" value="Nicotinic receptor ligand binding domain-like"/>
    <property type="match status" value="1"/>
</dbReference>
<sequence length="527" mass="60958">MKRSHLFRIFLVLVCLDKGYSSGWNEEMDLFRDLFLTNEGYTSKARPVLDKSKPVIVKMNIALAQVVELNDRDQSLTTNIWIRQFWKNEFLTWNPSDYANITELTITKNWIWTPDLVLYNSVEDNWNGQLDQYKTRIIIRYDGLHTWYIPAIITAGCSIDIRFFPFDYQKCPLQFGSWSYSSPELDLELTRNDIDLSFYQESSQFWLIRTEAVRNSVKYSCCPHPLTDITFTIVLKRKAGFHMFNVIVPSLVLTFYALFIFAFPEETGERMGLAMDCFLTISILMMMVSDMMPIDSNVTPLLGAFMLVSMLSITFSIFMNAVCFNMHRSVAVPNWLHHIIFNRILPLTVFKSCLNSIRKSGNCSKYACCEGVFAASIRRKQSSTTRYFEEMDRLEELKKYAAKFTPAHAYEANTVLDTNSLDEEFVETYEFIQMYFPKPLSNDEAVGGNDGNPPTDAPSFKSQNERDKENVETLLENVYGEEESEYILDFWRCVAQTTDRVCLIFVSVLYASISIGLMYQVPSVSFT</sequence>
<accession>A0A7M5WIR8</accession>
<dbReference type="GO" id="GO:0045211">
    <property type="term" value="C:postsynaptic membrane"/>
    <property type="evidence" value="ECO:0007669"/>
    <property type="project" value="InterPro"/>
</dbReference>
<dbReference type="PRINTS" id="PR00252">
    <property type="entry name" value="NRIONCHANNEL"/>
</dbReference>
<dbReference type="InterPro" id="IPR006202">
    <property type="entry name" value="Neur_chan_lig-bd"/>
</dbReference>
<keyword evidence="19" id="KW-1185">Reference proteome</keyword>
<keyword evidence="5" id="KW-0770">Synapse</keyword>
<evidence type="ECO:0000256" key="5">
    <source>
        <dbReference type="ARBA" id="ARBA00023018"/>
    </source>
</evidence>
<evidence type="ECO:0000256" key="11">
    <source>
        <dbReference type="ARBA" id="ARBA00023286"/>
    </source>
</evidence>
<protein>
    <submittedName>
        <fullName evidence="18">Uncharacterized protein</fullName>
    </submittedName>
</protein>
<keyword evidence="10" id="KW-0325">Glycoprotein</keyword>
<feature type="domain" description="Neurotransmitter-gated ion-channel ligand-binding" evidence="16">
    <location>
        <begin position="30"/>
        <end position="238"/>
    </location>
</feature>
<feature type="region of interest" description="Disordered" evidence="15">
    <location>
        <begin position="443"/>
        <end position="468"/>
    </location>
</feature>
<keyword evidence="7 14" id="KW-0472">Membrane</keyword>
<feature type="transmembrane region" description="Helical" evidence="14">
    <location>
        <begin position="273"/>
        <end position="289"/>
    </location>
</feature>
<evidence type="ECO:0000259" key="16">
    <source>
        <dbReference type="Pfam" id="PF02931"/>
    </source>
</evidence>
<proteinExistence type="inferred from homology"/>
<feature type="transmembrane region" description="Helical" evidence="14">
    <location>
        <begin position="301"/>
        <end position="324"/>
    </location>
</feature>
<dbReference type="Proteomes" id="UP000594262">
    <property type="component" value="Unplaced"/>
</dbReference>
<keyword evidence="14" id="KW-0732">Signal</keyword>
<keyword evidence="9" id="KW-0675">Receptor</keyword>
<dbReference type="AlphaFoldDB" id="A0A7M5WIR8"/>
<comment type="subcellular location">
    <subcellularLocation>
        <location evidence="13">Synaptic cell membrane</location>
        <topology evidence="13">Multi-pass membrane protein</topology>
    </subcellularLocation>
</comment>
<dbReference type="CDD" id="cd18997">
    <property type="entry name" value="LGIC_ECD_nAChR"/>
    <property type="match status" value="1"/>
</dbReference>
<dbReference type="FunFam" id="2.70.170.10:FF:000030">
    <property type="entry name" value="AcetylCholine Receptor"/>
    <property type="match status" value="1"/>
</dbReference>
<feature type="chain" id="PRO_5029950158" evidence="14">
    <location>
        <begin position="22"/>
        <end position="527"/>
    </location>
</feature>
<feature type="transmembrane region" description="Helical" evidence="14">
    <location>
        <begin position="501"/>
        <end position="521"/>
    </location>
</feature>
<dbReference type="InterPro" id="IPR036719">
    <property type="entry name" value="Neuro-gated_channel_TM_sf"/>
</dbReference>
<dbReference type="EnsemblMetazoa" id="CLYHEMT002481.1">
    <property type="protein sequence ID" value="CLYHEMP002481.1"/>
    <property type="gene ID" value="CLYHEMG002481"/>
</dbReference>
<dbReference type="InterPro" id="IPR006201">
    <property type="entry name" value="Neur_channel"/>
</dbReference>
<feature type="signal peptide" evidence="14">
    <location>
        <begin position="1"/>
        <end position="21"/>
    </location>
</feature>
<keyword evidence="12 14" id="KW-0407">Ion channel</keyword>
<name>A0A7M5WIR8_9CNID</name>
<evidence type="ECO:0000256" key="8">
    <source>
        <dbReference type="ARBA" id="ARBA00023157"/>
    </source>
</evidence>
<evidence type="ECO:0000256" key="6">
    <source>
        <dbReference type="ARBA" id="ARBA00023065"/>
    </source>
</evidence>
<keyword evidence="2" id="KW-1003">Cell membrane</keyword>
<evidence type="ECO:0000259" key="17">
    <source>
        <dbReference type="Pfam" id="PF02932"/>
    </source>
</evidence>
<dbReference type="InterPro" id="IPR006029">
    <property type="entry name" value="Neurotrans-gated_channel_TM"/>
</dbReference>
<keyword evidence="4 14" id="KW-1133">Transmembrane helix</keyword>
<feature type="domain" description="Neurotransmitter-gated ion-channel transmembrane" evidence="17">
    <location>
        <begin position="246"/>
        <end position="516"/>
    </location>
</feature>
<dbReference type="PROSITE" id="PS00236">
    <property type="entry name" value="NEUROTR_ION_CHANNEL"/>
    <property type="match status" value="1"/>
</dbReference>
<dbReference type="InterPro" id="IPR036734">
    <property type="entry name" value="Neur_chan_lig-bd_sf"/>
</dbReference>
<dbReference type="InterPro" id="IPR002394">
    <property type="entry name" value="Nicotinic_acetylcholine_rcpt"/>
</dbReference>